<protein>
    <submittedName>
        <fullName evidence="1">Uncharacterized protein</fullName>
    </submittedName>
</protein>
<evidence type="ECO:0000313" key="2">
    <source>
        <dbReference type="Proteomes" id="UP001243375"/>
    </source>
</evidence>
<comment type="caution">
    <text evidence="1">The sequence shown here is derived from an EMBL/GenBank/DDBJ whole genome shotgun (WGS) entry which is preliminary data.</text>
</comment>
<evidence type="ECO:0000313" key="1">
    <source>
        <dbReference type="EMBL" id="KAJ9124191.1"/>
    </source>
</evidence>
<dbReference type="EMBL" id="JASBWU010000002">
    <property type="protein sequence ID" value="KAJ9124191.1"/>
    <property type="molecule type" value="Genomic_DNA"/>
</dbReference>
<proteinExistence type="predicted"/>
<name>A0ACC2XKM2_9TREE</name>
<reference evidence="1" key="1">
    <citation type="submission" date="2023-04" db="EMBL/GenBank/DDBJ databases">
        <title>Draft Genome sequencing of Naganishia species isolated from polar environments using Oxford Nanopore Technology.</title>
        <authorList>
            <person name="Leo P."/>
            <person name="Venkateswaran K."/>
        </authorList>
    </citation>
    <scope>NUCLEOTIDE SEQUENCE</scope>
    <source>
        <strain evidence="1">MNA-CCFEE 5425</strain>
    </source>
</reference>
<sequence>MSTSLSSLIPLLPSHPSLLPLLRATRPFAHGGADSEQFLVKLTAFLGSREKQEQLAAVKIVNEVVQQDVDVGIVVPNVWGKRWVGVLMPIIEKETRDEVAREGIEVVLSILERARGYPALERELQGVAVKVAGVIKAREALMLEFLPRLFPLAPTPLRPLIPTLLPNLHRIVLTSPILAAPVTSAGKPVTPAHRAATVLAHLHILAGKVAASPAFHTDMIRAIAESHLCLSSLIDGSLVLPPYHAAPAVQGAPVTFTQSVDTPTRQGILLGALAHEVASEEKIQPLVRALEGWTMVIHALLSFPTARPVTLPLGGIISLALRVLSCTPTVPFAEHVEGDASFKASFNAALPRLWIVALKLISACTLATGQHVLPYLGTILDHSIYLSESISSNTPHAHAPQLALLRFHTLVLSRLQTDPSSTAYHTRLAKICLGNVTRLLQPKPVSHDETANDHTTSKKGKKRMRGAGEDAFVGSLSGRVGQGAVGKEQGKVIVAALKLLSVLLPHPALPAAMQTLIIRLLLSLSYSLETRSPAVISSADLVLHEKITRAVEAVLSKAVRLRGIGGSVGPWAGLVIDRPASGDDFAEAITTVIHPLLPPLSRPLPPIASLVFYNTSGSAEESTEERSLRADLGIKTGVEVARAQDLVRMVDTDEEERNRKRVVVEVKESAKTTSASFMGQAAAPVTQPSAIIATPTIATQPKLSAAFPSAAPQAVAQQLPAALLEAQHALLSVQAVPPPVVLPPDVTTASVHVPGASAAVSGDAEGDDDDFEMPEINLESDSDEEVEE</sequence>
<keyword evidence="2" id="KW-1185">Reference proteome</keyword>
<accession>A0ACC2XKM2</accession>
<organism evidence="1 2">
    <name type="scientific">Naganishia vaughanmartiniae</name>
    <dbReference type="NCBI Taxonomy" id="1424756"/>
    <lineage>
        <taxon>Eukaryota</taxon>
        <taxon>Fungi</taxon>
        <taxon>Dikarya</taxon>
        <taxon>Basidiomycota</taxon>
        <taxon>Agaricomycotina</taxon>
        <taxon>Tremellomycetes</taxon>
        <taxon>Filobasidiales</taxon>
        <taxon>Filobasidiaceae</taxon>
        <taxon>Naganishia</taxon>
    </lineage>
</organism>
<dbReference type="Proteomes" id="UP001243375">
    <property type="component" value="Unassembled WGS sequence"/>
</dbReference>
<gene>
    <name evidence="1" type="ORF">QFC22_000988</name>
</gene>